<evidence type="ECO:0000313" key="2">
    <source>
        <dbReference type="RefSeq" id="XP_047741266.1"/>
    </source>
</evidence>
<evidence type="ECO:0000313" key="1">
    <source>
        <dbReference type="Proteomes" id="UP000694843"/>
    </source>
</evidence>
<sequence length="139" mass="15297">MKDTMTSSWVPGAGKQLFPGAKPACLSCQVLAKALFQFLRSTTDTALFYKSLIAICQKLLFRQPGVCSGLIKNEKDVMEYVVRRGHVNHVQLCALIFTSSYFPTPPCGLQFQDKDWSVNIPGPIPTGSSGQLKDEVNLN</sequence>
<gene>
    <name evidence="2" type="primary">LOC125179444</name>
</gene>
<protein>
    <submittedName>
        <fullName evidence="2">Uncharacterized protein LOC125179444</fullName>
    </submittedName>
</protein>
<keyword evidence="1" id="KW-1185">Reference proteome</keyword>
<accession>A0A979FXK8</accession>
<dbReference type="GeneID" id="125179444"/>
<dbReference type="RefSeq" id="XP_047741266.1">
    <property type="nucleotide sequence ID" value="XM_047885310.1"/>
</dbReference>
<proteinExistence type="predicted"/>
<name>A0A979FXK8_HYAAZ</name>
<reference evidence="2" key="1">
    <citation type="submission" date="2025-08" db="UniProtKB">
        <authorList>
            <consortium name="RefSeq"/>
        </authorList>
    </citation>
    <scope>IDENTIFICATION</scope>
    <source>
        <tissue evidence="2">Whole organism</tissue>
    </source>
</reference>
<dbReference type="Proteomes" id="UP000694843">
    <property type="component" value="Unplaced"/>
</dbReference>
<dbReference type="KEGG" id="hazt:125179444"/>
<dbReference type="AlphaFoldDB" id="A0A979FXK8"/>
<organism evidence="1 2">
    <name type="scientific">Hyalella azteca</name>
    <name type="common">Amphipod</name>
    <dbReference type="NCBI Taxonomy" id="294128"/>
    <lineage>
        <taxon>Eukaryota</taxon>
        <taxon>Metazoa</taxon>
        <taxon>Ecdysozoa</taxon>
        <taxon>Arthropoda</taxon>
        <taxon>Crustacea</taxon>
        <taxon>Multicrustacea</taxon>
        <taxon>Malacostraca</taxon>
        <taxon>Eumalacostraca</taxon>
        <taxon>Peracarida</taxon>
        <taxon>Amphipoda</taxon>
        <taxon>Senticaudata</taxon>
        <taxon>Talitrida</taxon>
        <taxon>Talitroidea</taxon>
        <taxon>Hyalellidae</taxon>
        <taxon>Hyalella</taxon>
    </lineage>
</organism>
<dbReference type="SUPFAM" id="SSF47862">
    <property type="entry name" value="Saposin"/>
    <property type="match status" value="1"/>
</dbReference>
<dbReference type="InterPro" id="IPR011001">
    <property type="entry name" value="Saposin-like"/>
</dbReference>